<dbReference type="Gene3D" id="1.25.40.10">
    <property type="entry name" value="Tetratricopeptide repeat domain"/>
    <property type="match status" value="1"/>
</dbReference>
<evidence type="ECO:0000313" key="2">
    <source>
        <dbReference type="EMBL" id="RXZ69613.1"/>
    </source>
</evidence>
<dbReference type="RefSeq" id="WP_129521122.1">
    <property type="nucleotide sequence ID" value="NZ_SDPN01000020.1"/>
</dbReference>
<proteinExistence type="predicted"/>
<comment type="caution">
    <text evidence="2">The sequence shown here is derived from an EMBL/GenBank/DDBJ whole genome shotgun (WGS) entry which is preliminary data.</text>
</comment>
<protein>
    <submittedName>
        <fullName evidence="2">Tetratricopeptide repeat protein</fullName>
    </submittedName>
</protein>
<dbReference type="Proteomes" id="UP000293865">
    <property type="component" value="Unassembled WGS sequence"/>
</dbReference>
<keyword evidence="3" id="KW-1185">Reference proteome</keyword>
<dbReference type="SUPFAM" id="SSF48452">
    <property type="entry name" value="TPR-like"/>
    <property type="match status" value="1"/>
</dbReference>
<name>A0A4Q2KZZ4_9MICO</name>
<evidence type="ECO:0000313" key="3">
    <source>
        <dbReference type="Proteomes" id="UP000293865"/>
    </source>
</evidence>
<dbReference type="InterPro" id="IPR011990">
    <property type="entry name" value="TPR-like_helical_dom_sf"/>
</dbReference>
<accession>A0A4Q2KZZ4</accession>
<evidence type="ECO:0000259" key="1">
    <source>
        <dbReference type="Pfam" id="PF12688"/>
    </source>
</evidence>
<dbReference type="AlphaFoldDB" id="A0A4Q2KZZ4"/>
<dbReference type="InterPro" id="IPR041656">
    <property type="entry name" value="TPR_5"/>
</dbReference>
<organism evidence="2 3">
    <name type="scientific">Agromyces albus</name>
    <dbReference type="NCBI Taxonomy" id="205332"/>
    <lineage>
        <taxon>Bacteria</taxon>
        <taxon>Bacillati</taxon>
        <taxon>Actinomycetota</taxon>
        <taxon>Actinomycetes</taxon>
        <taxon>Micrococcales</taxon>
        <taxon>Microbacteriaceae</taxon>
        <taxon>Agromyces</taxon>
    </lineage>
</organism>
<sequence length="160" mass="16914">MNDWQHRVDAVWEQASALGDDEVIKRIDALAAERPADEPVALFERAGARDSAGLEAQAELLYRSALAGGLSGPQRVQAYVQLASTIRNLGRPLEAIALLDEIEPDAGELRDAVVAFRALALVDAGDARRAASDTLTALAPHLPRYGVSLAAYAAELAASA</sequence>
<reference evidence="2 3" key="1">
    <citation type="submission" date="2019-01" db="EMBL/GenBank/DDBJ databases">
        <title>Agromyces.</title>
        <authorList>
            <person name="Li J."/>
        </authorList>
    </citation>
    <scope>NUCLEOTIDE SEQUENCE [LARGE SCALE GENOMIC DNA]</scope>
    <source>
        <strain evidence="2 3">DSM 15934</strain>
    </source>
</reference>
<dbReference type="Pfam" id="PF12688">
    <property type="entry name" value="TPR_5"/>
    <property type="match status" value="1"/>
</dbReference>
<gene>
    <name evidence="2" type="ORF">ESP51_11930</name>
</gene>
<dbReference type="EMBL" id="SDPN01000020">
    <property type="protein sequence ID" value="RXZ69613.1"/>
    <property type="molecule type" value="Genomic_DNA"/>
</dbReference>
<dbReference type="OrthoDB" id="193829at2"/>
<feature type="domain" description="Tetratrico peptide repeat group 5" evidence="1">
    <location>
        <begin position="39"/>
        <end position="156"/>
    </location>
</feature>